<accession>A0ACC6NZB0</accession>
<dbReference type="EMBL" id="JAWDIE010000003">
    <property type="protein sequence ID" value="MEJ7137323.1"/>
    <property type="molecule type" value="Genomic_DNA"/>
</dbReference>
<sequence length="413" mass="45084">MIPTPLIQRRRLLQGLGLGLAALSPLARASSPKAPQASKATAAWSAIESAARGQTVYFNAWGGGDTSNAYIAWAADEIARRYGVTLRHVKVSDTADVVRRIQLESAQRQPGTVDLVWINGENFKTLKDGRLLFGPWAQQLPNWPLVDTRLPVMRDFSESTDGLESPWGKAQLTFIADRRQVSTPPRSAAEWLAFARANPGRTSYPRPPDFHGTTFLKQLLLELAPDSAVLAQPVSDAPLAAATTPLWAWLDQIHPLQWRQGREFPASAAEMNRMLGDGELKLSLTFNPTEAAHLILKGDLPATCYSFGWTRGTIGNVHFLAIPANARAPAGAQVVANFLLSPQAQVRKADVRVWGDPSVLKPEVLAQAQKAQGGAASQNLPGLLTETVPVRPEPHASWVSALEREWLKRYGTR</sequence>
<organism evidence="1 2">
    <name type="scientific">Amphibiibacter pelophylacis</name>
    <dbReference type="NCBI Taxonomy" id="1799477"/>
    <lineage>
        <taxon>Bacteria</taxon>
        <taxon>Pseudomonadati</taxon>
        <taxon>Pseudomonadota</taxon>
        <taxon>Betaproteobacteria</taxon>
        <taxon>Burkholderiales</taxon>
        <taxon>Sphaerotilaceae</taxon>
        <taxon>Amphibiibacter</taxon>
    </lineage>
</organism>
<protein>
    <submittedName>
        <fullName evidence="1">ABC transporter substrate-binding protein</fullName>
    </submittedName>
</protein>
<evidence type="ECO:0000313" key="1">
    <source>
        <dbReference type="EMBL" id="MEJ7137323.1"/>
    </source>
</evidence>
<gene>
    <name evidence="1" type="ORF">RV045_02615</name>
</gene>
<reference evidence="1" key="1">
    <citation type="submission" date="2023-10" db="EMBL/GenBank/DDBJ databases">
        <title>Amphibacter perezi, gen. nov., sp. nov. a novel taxa of the family Comamonadaceae, class Betaproteobacteria isolated from the skin microbiota of Pelophylax perezi from different populations.</title>
        <authorList>
            <person name="Costa S."/>
            <person name="Proenca D.N."/>
            <person name="Lopes I."/>
            <person name="Morais P.V."/>
        </authorList>
    </citation>
    <scope>NUCLEOTIDE SEQUENCE</scope>
    <source>
        <strain evidence="1">SL12-8</strain>
    </source>
</reference>
<name>A0ACC6NZB0_9BURK</name>
<keyword evidence="2" id="KW-1185">Reference proteome</keyword>
<dbReference type="Proteomes" id="UP001364695">
    <property type="component" value="Unassembled WGS sequence"/>
</dbReference>
<comment type="caution">
    <text evidence="1">The sequence shown here is derived from an EMBL/GenBank/DDBJ whole genome shotgun (WGS) entry which is preliminary data.</text>
</comment>
<proteinExistence type="predicted"/>
<evidence type="ECO:0000313" key="2">
    <source>
        <dbReference type="Proteomes" id="UP001364695"/>
    </source>
</evidence>